<dbReference type="KEGG" id="clus:A9F13_05g03135"/>
<feature type="compositionally biased region" description="Polar residues" evidence="1">
    <location>
        <begin position="16"/>
        <end position="27"/>
    </location>
</feature>
<evidence type="ECO:0000256" key="1">
    <source>
        <dbReference type="SAM" id="MobiDB-lite"/>
    </source>
</evidence>
<name>A0AA91Q2J2_CLALS</name>
<dbReference type="Proteomes" id="UP000195602">
    <property type="component" value="Unassembled WGS sequence"/>
</dbReference>
<reference evidence="2 3" key="1">
    <citation type="submission" date="2017-04" db="EMBL/GenBank/DDBJ databases">
        <title>Draft genome of the yeast Clavispora lusitaniae type strain CBS 6936.</title>
        <authorList>
            <person name="Durrens P."/>
            <person name="Klopp C."/>
            <person name="Biteau N."/>
            <person name="Fitton-Ouhabi V."/>
            <person name="Dementhon K."/>
            <person name="Accoceberry I."/>
            <person name="Sherman D.J."/>
            <person name="Noel T."/>
        </authorList>
    </citation>
    <scope>NUCLEOTIDE SEQUENCE [LARGE SCALE GENOMIC DNA]</scope>
    <source>
        <strain evidence="2 3">CBS 6936</strain>
    </source>
</reference>
<feature type="compositionally biased region" description="Basic and acidic residues" evidence="1">
    <location>
        <begin position="36"/>
        <end position="54"/>
    </location>
</feature>
<sequence length="72" mass="8096">MAYLALGRFWAEARVSASTQKQQNSPVSAGKPVNSTRHDQTTRRNTTRRQDDKTKRQKIQGPISASVRLEIA</sequence>
<protein>
    <submittedName>
        <fullName evidence="2">Uncharacterized protein</fullName>
    </submittedName>
</protein>
<accession>A0AA91Q2J2</accession>
<proteinExistence type="predicted"/>
<evidence type="ECO:0000313" key="2">
    <source>
        <dbReference type="EMBL" id="OVF09493.1"/>
    </source>
</evidence>
<comment type="caution">
    <text evidence="2">The sequence shown here is derived from an EMBL/GenBank/DDBJ whole genome shotgun (WGS) entry which is preliminary data.</text>
</comment>
<dbReference type="EMBL" id="LYUB02000005">
    <property type="protein sequence ID" value="OVF09493.1"/>
    <property type="molecule type" value="Genomic_DNA"/>
</dbReference>
<evidence type="ECO:0000313" key="3">
    <source>
        <dbReference type="Proteomes" id="UP000195602"/>
    </source>
</evidence>
<feature type="region of interest" description="Disordered" evidence="1">
    <location>
        <begin position="15"/>
        <end position="72"/>
    </location>
</feature>
<gene>
    <name evidence="2" type="ORF">A9F13_05g03135</name>
</gene>
<dbReference type="AlphaFoldDB" id="A0AA91Q2J2"/>
<organism evidence="2 3">
    <name type="scientific">Clavispora lusitaniae</name>
    <name type="common">Candida lusitaniae</name>
    <dbReference type="NCBI Taxonomy" id="36911"/>
    <lineage>
        <taxon>Eukaryota</taxon>
        <taxon>Fungi</taxon>
        <taxon>Dikarya</taxon>
        <taxon>Ascomycota</taxon>
        <taxon>Saccharomycotina</taxon>
        <taxon>Pichiomycetes</taxon>
        <taxon>Metschnikowiaceae</taxon>
        <taxon>Clavispora</taxon>
    </lineage>
</organism>